<dbReference type="AlphaFoldDB" id="A0A2N3PIF2"/>
<dbReference type="Gene3D" id="3.40.50.170">
    <property type="entry name" value="Formyl transferase, N-terminal domain"/>
    <property type="match status" value="1"/>
</dbReference>
<dbReference type="RefSeq" id="WP_040498280.1">
    <property type="nucleotide sequence ID" value="NZ_CABKOI010000021.1"/>
</dbReference>
<dbReference type="CDD" id="cd08645">
    <property type="entry name" value="FMT_core_GART"/>
    <property type="match status" value="1"/>
</dbReference>
<evidence type="ECO:0000256" key="4">
    <source>
        <dbReference type="HAMAP-Rule" id="MF_01930"/>
    </source>
</evidence>
<accession>A0A2N3PIF2</accession>
<dbReference type="EC" id="2.1.2.2" evidence="4"/>
<name>A0A2N3PIF2_9HELI</name>
<evidence type="ECO:0000256" key="2">
    <source>
        <dbReference type="ARBA" id="ARBA00022679"/>
    </source>
</evidence>
<feature type="site" description="Raises pKa of active site His" evidence="4">
    <location>
        <position position="177"/>
    </location>
</feature>
<dbReference type="PANTHER" id="PTHR43369">
    <property type="entry name" value="PHOSPHORIBOSYLGLYCINAMIDE FORMYLTRANSFERASE"/>
    <property type="match status" value="1"/>
</dbReference>
<dbReference type="GeneID" id="97289209"/>
<dbReference type="GO" id="GO:0004644">
    <property type="term" value="F:phosphoribosylglycinamide formyltransferase activity"/>
    <property type="evidence" value="ECO:0007669"/>
    <property type="project" value="UniProtKB-UniRule"/>
</dbReference>
<dbReference type="GO" id="GO:0006189">
    <property type="term" value="P:'de novo' IMP biosynthetic process"/>
    <property type="evidence" value="ECO:0007669"/>
    <property type="project" value="UniProtKB-UniRule"/>
</dbReference>
<dbReference type="PANTHER" id="PTHR43369:SF2">
    <property type="entry name" value="PHOSPHORIBOSYLGLYCINAMIDE FORMYLTRANSFERASE"/>
    <property type="match status" value="1"/>
</dbReference>
<dbReference type="Proteomes" id="UP000233350">
    <property type="component" value="Unassembled WGS sequence"/>
</dbReference>
<feature type="binding site" evidence="4">
    <location>
        <position position="139"/>
    </location>
    <ligand>
        <name>(6R)-10-formyltetrahydrofolate</name>
        <dbReference type="ChEBI" id="CHEBI:195366"/>
    </ligand>
</feature>
<dbReference type="HAMAP" id="MF_01930">
    <property type="entry name" value="PurN"/>
    <property type="match status" value="1"/>
</dbReference>
<comment type="caution">
    <text evidence="6">The sequence shown here is derived from an EMBL/GenBank/DDBJ whole genome shotgun (WGS) entry which is preliminary data.</text>
</comment>
<feature type="binding site" evidence="4">
    <location>
        <position position="99"/>
    </location>
    <ligand>
        <name>(6R)-10-formyltetrahydrofolate</name>
        <dbReference type="ChEBI" id="CHEBI:195366"/>
    </ligand>
</feature>
<feature type="domain" description="Formyl transferase N-terminal" evidence="5">
    <location>
        <begin position="58"/>
        <end position="214"/>
    </location>
</feature>
<keyword evidence="2 4" id="KW-0808">Transferase</keyword>
<dbReference type="InterPro" id="IPR036477">
    <property type="entry name" value="Formyl_transf_N_sf"/>
</dbReference>
<reference evidence="6 7" key="1">
    <citation type="submission" date="2016-07" db="EMBL/GenBank/DDBJ databases">
        <title>Detection of Helicobacter winghamensis from caecal content of red fox (Vulpes vulpes).</title>
        <authorList>
            <person name="Zanoni R.G."/>
            <person name="Florio D."/>
            <person name="Caffara M."/>
            <person name="Renzi M."/>
            <person name="Parisi A."/>
            <person name="Pasquali F."/>
            <person name="Manfreda G."/>
        </authorList>
    </citation>
    <scope>NUCLEOTIDE SEQUENCE [LARGE SCALE GENOMIC DNA]</scope>
    <source>
        <strain evidence="6 7">295_13</strain>
    </source>
</reference>
<comment type="function">
    <text evidence="4">Catalyzes the transfer of a formyl group from 10-formyltetrahydrofolate to 5-phospho-ribosyl-glycinamide (GAR), producing 5-phospho-ribosyl-N-formylglycinamide (FGAR) and tetrahydrofolate.</text>
</comment>
<protein>
    <recommendedName>
        <fullName evidence="4">Phosphoribosylglycinamide formyltransferase</fullName>
        <ecNumber evidence="4">2.1.2.2</ecNumber>
    </recommendedName>
    <alternativeName>
        <fullName evidence="4">5'-phosphoribosylglycinamide transformylase</fullName>
    </alternativeName>
    <alternativeName>
        <fullName evidence="4">GAR transformylase</fullName>
        <shortName evidence="4">GART</shortName>
    </alternativeName>
</protein>
<dbReference type="STRING" id="556267.HWAG_00469"/>
<evidence type="ECO:0000259" key="5">
    <source>
        <dbReference type="Pfam" id="PF00551"/>
    </source>
</evidence>
<keyword evidence="7" id="KW-1185">Reference proteome</keyword>
<dbReference type="UniPathway" id="UPA00074">
    <property type="reaction ID" value="UER00126"/>
</dbReference>
<proteinExistence type="inferred from homology"/>
<evidence type="ECO:0000313" key="6">
    <source>
        <dbReference type="EMBL" id="PKT80577.1"/>
    </source>
</evidence>
<feature type="binding site" evidence="4">
    <location>
        <begin position="14"/>
        <end position="16"/>
    </location>
    <ligand>
        <name>N(1)-(5-phospho-beta-D-ribosyl)glycinamide</name>
        <dbReference type="ChEBI" id="CHEBI:143788"/>
    </ligand>
</feature>
<dbReference type="OrthoDB" id="9806170at2"/>
<comment type="catalytic activity">
    <reaction evidence="4">
        <text>N(1)-(5-phospho-beta-D-ribosyl)glycinamide + (6R)-10-formyltetrahydrofolate = N(2)-formyl-N(1)-(5-phospho-beta-D-ribosyl)glycinamide + (6S)-5,6,7,8-tetrahydrofolate + H(+)</text>
        <dbReference type="Rhea" id="RHEA:15053"/>
        <dbReference type="ChEBI" id="CHEBI:15378"/>
        <dbReference type="ChEBI" id="CHEBI:57453"/>
        <dbReference type="ChEBI" id="CHEBI:143788"/>
        <dbReference type="ChEBI" id="CHEBI:147286"/>
        <dbReference type="ChEBI" id="CHEBI:195366"/>
        <dbReference type="EC" id="2.1.2.2"/>
    </reaction>
</comment>
<comment type="similarity">
    <text evidence="4">Belongs to the GART family.</text>
</comment>
<sequence length="218" mass="24078">MQVKRIAILFSGNGSNLEALIRALHNKYFCARDLQVLEAQEFLIGGISNAFMECEECKGAFKIEVVLALSNKKDAYGLVRAKNLGIKTQVLESVAFKDRAEFDRELVGILKPLELDLCVLAGFMRILTPIFTSSIKAVNIHPSLLPLFKGAHGITESYQSPMQLGGVSVHYVSDELDGGEIIAQGVLVKKQGESLESYEARIHKLEHYLYPLAVLEAL</sequence>
<evidence type="ECO:0000256" key="3">
    <source>
        <dbReference type="ARBA" id="ARBA00022755"/>
    </source>
</evidence>
<gene>
    <name evidence="4" type="primary">purN</name>
    <name evidence="6" type="ORF">BCM31_03690</name>
</gene>
<comment type="pathway">
    <text evidence="1 4">Purine metabolism; IMP biosynthesis via de novo pathway; N(2)-formyl-N(1)-(5-phospho-D-ribosyl)glycinamide from N(1)-(5-phospho-D-ribosyl)glycinamide (10-formyl THF route): step 1/1.</text>
</comment>
<dbReference type="Pfam" id="PF00551">
    <property type="entry name" value="Formyl_trans_N"/>
    <property type="match status" value="1"/>
</dbReference>
<dbReference type="GO" id="GO:0005737">
    <property type="term" value="C:cytoplasm"/>
    <property type="evidence" value="ECO:0007669"/>
    <property type="project" value="TreeGrafter"/>
</dbReference>
<evidence type="ECO:0000256" key="1">
    <source>
        <dbReference type="ARBA" id="ARBA00005054"/>
    </source>
</evidence>
<dbReference type="InterPro" id="IPR002376">
    <property type="entry name" value="Formyl_transf_N"/>
</dbReference>
<dbReference type="EMBL" id="MBPK01000042">
    <property type="protein sequence ID" value="PKT80577.1"/>
    <property type="molecule type" value="Genomic_DNA"/>
</dbReference>
<dbReference type="InterPro" id="IPR004607">
    <property type="entry name" value="GART"/>
</dbReference>
<evidence type="ECO:0000313" key="7">
    <source>
        <dbReference type="Proteomes" id="UP000233350"/>
    </source>
</evidence>
<dbReference type="SUPFAM" id="SSF53328">
    <property type="entry name" value="Formyltransferase"/>
    <property type="match status" value="1"/>
</dbReference>
<keyword evidence="3 4" id="KW-0658">Purine biosynthesis</keyword>
<feature type="active site" description="Proton donor" evidence="4">
    <location>
        <position position="141"/>
    </location>
</feature>
<feature type="binding site" evidence="4">
    <location>
        <begin position="124"/>
        <end position="127"/>
    </location>
    <ligand>
        <name>(6R)-10-formyltetrahydrofolate</name>
        <dbReference type="ChEBI" id="CHEBI:195366"/>
    </ligand>
</feature>
<organism evidence="6 7">
    <name type="scientific">Helicobacter winghamensis</name>
    <dbReference type="NCBI Taxonomy" id="157268"/>
    <lineage>
        <taxon>Bacteria</taxon>
        <taxon>Pseudomonadati</taxon>
        <taxon>Campylobacterota</taxon>
        <taxon>Epsilonproteobacteria</taxon>
        <taxon>Campylobacterales</taxon>
        <taxon>Helicobacteraceae</taxon>
        <taxon>Helicobacter</taxon>
    </lineage>
</organism>